<dbReference type="RefSeq" id="WP_344419232.1">
    <property type="nucleotide sequence ID" value="NZ_BAAANN010000012.1"/>
</dbReference>
<comment type="caution">
    <text evidence="1">The sequence shown here is derived from an EMBL/GenBank/DDBJ whole genome shotgun (WGS) entry which is preliminary data.</text>
</comment>
<protein>
    <submittedName>
        <fullName evidence="1">Uncharacterized protein</fullName>
    </submittedName>
</protein>
<name>A0ABN2QZ26_9PSEU</name>
<sequence>MRLGVDTAGDRQIVAALGALVLNGTRPGSMKANVRRAAGMGIANLDPGTGFSVVVGSPC</sequence>
<keyword evidence="2" id="KW-1185">Reference proteome</keyword>
<evidence type="ECO:0000313" key="1">
    <source>
        <dbReference type="EMBL" id="GAA1960670.1"/>
    </source>
</evidence>
<organism evidence="1 2">
    <name type="scientific">Amycolatopsis minnesotensis</name>
    <dbReference type="NCBI Taxonomy" id="337894"/>
    <lineage>
        <taxon>Bacteria</taxon>
        <taxon>Bacillati</taxon>
        <taxon>Actinomycetota</taxon>
        <taxon>Actinomycetes</taxon>
        <taxon>Pseudonocardiales</taxon>
        <taxon>Pseudonocardiaceae</taxon>
        <taxon>Amycolatopsis</taxon>
    </lineage>
</organism>
<accession>A0ABN2QZ26</accession>
<reference evidence="1 2" key="1">
    <citation type="journal article" date="2019" name="Int. J. Syst. Evol. Microbiol.">
        <title>The Global Catalogue of Microorganisms (GCM) 10K type strain sequencing project: providing services to taxonomists for standard genome sequencing and annotation.</title>
        <authorList>
            <consortium name="The Broad Institute Genomics Platform"/>
            <consortium name="The Broad Institute Genome Sequencing Center for Infectious Disease"/>
            <person name="Wu L."/>
            <person name="Ma J."/>
        </authorList>
    </citation>
    <scope>NUCLEOTIDE SEQUENCE [LARGE SCALE GENOMIC DNA]</scope>
    <source>
        <strain evidence="1 2">JCM 14545</strain>
    </source>
</reference>
<gene>
    <name evidence="1" type="ORF">GCM10009754_34110</name>
</gene>
<dbReference type="EMBL" id="BAAANN010000012">
    <property type="protein sequence ID" value="GAA1960670.1"/>
    <property type="molecule type" value="Genomic_DNA"/>
</dbReference>
<proteinExistence type="predicted"/>
<evidence type="ECO:0000313" key="2">
    <source>
        <dbReference type="Proteomes" id="UP001501116"/>
    </source>
</evidence>
<dbReference type="Proteomes" id="UP001501116">
    <property type="component" value="Unassembled WGS sequence"/>
</dbReference>